<name>A0A1C3EQA7_9GAMM</name>
<keyword evidence="1" id="KW-0812">Transmembrane</keyword>
<reference evidence="2 3" key="1">
    <citation type="submission" date="2016-05" db="EMBL/GenBank/DDBJ databases">
        <title>Genomic Taxonomy of the Vibrionaceae.</title>
        <authorList>
            <person name="Gomez-Gil B."/>
            <person name="Enciso-Ibarra J."/>
        </authorList>
    </citation>
    <scope>NUCLEOTIDE SEQUENCE [LARGE SCALE GENOMIC DNA]</scope>
    <source>
        <strain evidence="2 3">CAIM 1920</strain>
    </source>
</reference>
<protein>
    <submittedName>
        <fullName evidence="2">Uncharacterized protein</fullName>
    </submittedName>
</protein>
<organism evidence="2 3">
    <name type="scientific">Veronia pacifica</name>
    <dbReference type="NCBI Taxonomy" id="1080227"/>
    <lineage>
        <taxon>Bacteria</taxon>
        <taxon>Pseudomonadati</taxon>
        <taxon>Pseudomonadota</taxon>
        <taxon>Gammaproteobacteria</taxon>
        <taxon>Vibrionales</taxon>
        <taxon>Vibrionaceae</taxon>
        <taxon>Veronia</taxon>
    </lineage>
</organism>
<dbReference type="AlphaFoldDB" id="A0A1C3EQA7"/>
<feature type="transmembrane region" description="Helical" evidence="1">
    <location>
        <begin position="173"/>
        <end position="190"/>
    </location>
</feature>
<evidence type="ECO:0000313" key="3">
    <source>
        <dbReference type="Proteomes" id="UP000094936"/>
    </source>
</evidence>
<feature type="transmembrane region" description="Helical" evidence="1">
    <location>
        <begin position="202"/>
        <end position="226"/>
    </location>
</feature>
<feature type="transmembrane region" description="Helical" evidence="1">
    <location>
        <begin position="38"/>
        <end position="56"/>
    </location>
</feature>
<feature type="transmembrane region" description="Helical" evidence="1">
    <location>
        <begin position="68"/>
        <end position="88"/>
    </location>
</feature>
<keyword evidence="1" id="KW-1133">Transmembrane helix</keyword>
<evidence type="ECO:0000256" key="1">
    <source>
        <dbReference type="SAM" id="Phobius"/>
    </source>
</evidence>
<feature type="transmembrane region" description="Helical" evidence="1">
    <location>
        <begin position="108"/>
        <end position="129"/>
    </location>
</feature>
<keyword evidence="1" id="KW-0472">Membrane</keyword>
<gene>
    <name evidence="2" type="ORF">A8L45_04185</name>
</gene>
<comment type="caution">
    <text evidence="2">The sequence shown here is derived from an EMBL/GenBank/DDBJ whole genome shotgun (WGS) entry which is preliminary data.</text>
</comment>
<feature type="transmembrane region" description="Helical" evidence="1">
    <location>
        <begin position="238"/>
        <end position="259"/>
    </location>
</feature>
<sequence length="267" mass="29045">MEKNYVFAVLAILVVATTDAVGSLLGFWFAPETAGNKMWVIKGLLLLALVLLSFSVKRWVYQQTSDGFYRKVAWLSLLSLLVCLGGDITNANFSETFYRYDGVVKHDYLADSVMFFGPGYLLLLINGALVTRRNGIKPTVIGQFILAGVLAGALSIFIMHIPGTGVFVKTMTSIYAALIGAVGLLGILLIHSFGGIRASKGVWMVGFGFMLAAIADAVIGHFWIYGNGGQGYYPDVRHVNWILYAASQAMVIYLPFVLVSHEKGKTA</sequence>
<keyword evidence="3" id="KW-1185">Reference proteome</keyword>
<dbReference type="EMBL" id="LYBM01000004">
    <property type="protein sequence ID" value="ODA35416.1"/>
    <property type="molecule type" value="Genomic_DNA"/>
</dbReference>
<dbReference type="Proteomes" id="UP000094936">
    <property type="component" value="Unassembled WGS sequence"/>
</dbReference>
<accession>A0A1C3EQA7</accession>
<evidence type="ECO:0000313" key="2">
    <source>
        <dbReference type="EMBL" id="ODA35416.1"/>
    </source>
</evidence>
<proteinExistence type="predicted"/>
<feature type="transmembrane region" description="Helical" evidence="1">
    <location>
        <begin position="141"/>
        <end position="161"/>
    </location>
</feature>